<dbReference type="InterPro" id="IPR055411">
    <property type="entry name" value="LRR_FXL15/At3g58940/PEG3-like"/>
</dbReference>
<evidence type="ECO:0000313" key="4">
    <source>
        <dbReference type="Proteomes" id="UP000032180"/>
    </source>
</evidence>
<dbReference type="Proteomes" id="UP000032180">
    <property type="component" value="Chromosome 7"/>
</dbReference>
<dbReference type="AlphaFoldDB" id="A0A0D9WXQ4"/>
<feature type="domain" description="F-box" evidence="2">
    <location>
        <begin position="33"/>
        <end position="73"/>
    </location>
</feature>
<name>A0A0D9WXQ4_9ORYZ</name>
<dbReference type="Pfam" id="PF08387">
    <property type="entry name" value="FBD"/>
    <property type="match status" value="1"/>
</dbReference>
<dbReference type="SUPFAM" id="SSF52047">
    <property type="entry name" value="RNI-like"/>
    <property type="match status" value="1"/>
</dbReference>
<dbReference type="SMART" id="SM00256">
    <property type="entry name" value="FBOX"/>
    <property type="match status" value="1"/>
</dbReference>
<dbReference type="STRING" id="77586.A0A0D9WXQ4"/>
<dbReference type="HOGENOM" id="CLU_023151_0_1_1"/>
<dbReference type="eggNOG" id="ENOG502SXR2">
    <property type="taxonomic scope" value="Eukaryota"/>
</dbReference>
<protein>
    <recommendedName>
        <fullName evidence="2">F-box domain-containing protein</fullName>
    </recommendedName>
</protein>
<proteinExistence type="predicted"/>
<dbReference type="CDD" id="cd22160">
    <property type="entry name" value="F-box_AtFBL13-like"/>
    <property type="match status" value="1"/>
</dbReference>
<dbReference type="Pfam" id="PF24758">
    <property type="entry name" value="LRR_At5g56370"/>
    <property type="match status" value="1"/>
</dbReference>
<reference evidence="4" key="2">
    <citation type="submission" date="2013-12" db="EMBL/GenBank/DDBJ databases">
        <authorList>
            <person name="Yu Y."/>
            <person name="Lee S."/>
            <person name="de Baynast K."/>
            <person name="Wissotski M."/>
            <person name="Liu L."/>
            <person name="Talag J."/>
            <person name="Goicoechea J."/>
            <person name="Angelova A."/>
            <person name="Jetty R."/>
            <person name="Kudrna D."/>
            <person name="Golser W."/>
            <person name="Rivera L."/>
            <person name="Zhang J."/>
            <person name="Wing R."/>
        </authorList>
    </citation>
    <scope>NUCLEOTIDE SEQUENCE</scope>
</reference>
<dbReference type="InterPro" id="IPR032675">
    <property type="entry name" value="LRR_dom_sf"/>
</dbReference>
<dbReference type="InterPro" id="IPR055302">
    <property type="entry name" value="F-box_dom-containing"/>
</dbReference>
<dbReference type="InterPro" id="IPR001810">
    <property type="entry name" value="F-box_dom"/>
</dbReference>
<dbReference type="InterPro" id="IPR053781">
    <property type="entry name" value="F-box_AtFBL13-like"/>
</dbReference>
<organism evidence="3 4">
    <name type="scientific">Leersia perrieri</name>
    <dbReference type="NCBI Taxonomy" id="77586"/>
    <lineage>
        <taxon>Eukaryota</taxon>
        <taxon>Viridiplantae</taxon>
        <taxon>Streptophyta</taxon>
        <taxon>Embryophyta</taxon>
        <taxon>Tracheophyta</taxon>
        <taxon>Spermatophyta</taxon>
        <taxon>Magnoliopsida</taxon>
        <taxon>Liliopsida</taxon>
        <taxon>Poales</taxon>
        <taxon>Poaceae</taxon>
        <taxon>BOP clade</taxon>
        <taxon>Oryzoideae</taxon>
        <taxon>Oryzeae</taxon>
        <taxon>Oryzinae</taxon>
        <taxon>Leersia</taxon>
    </lineage>
</organism>
<dbReference type="Gene3D" id="3.80.10.10">
    <property type="entry name" value="Ribonuclease Inhibitor"/>
    <property type="match status" value="1"/>
</dbReference>
<dbReference type="PANTHER" id="PTHR32141">
    <property type="match status" value="1"/>
</dbReference>
<reference evidence="3 4" key="1">
    <citation type="submission" date="2012-08" db="EMBL/GenBank/DDBJ databases">
        <title>Oryza genome evolution.</title>
        <authorList>
            <person name="Wing R.A."/>
        </authorList>
    </citation>
    <scope>NUCLEOTIDE SEQUENCE</scope>
</reference>
<accession>A0A0D9WXQ4</accession>
<evidence type="ECO:0000259" key="2">
    <source>
        <dbReference type="SMART" id="SM00256"/>
    </source>
</evidence>
<dbReference type="PANTHER" id="PTHR32141:SF45">
    <property type="entry name" value="OS07G0285200 PROTEIN"/>
    <property type="match status" value="1"/>
</dbReference>
<dbReference type="InterPro" id="IPR006566">
    <property type="entry name" value="FBD"/>
</dbReference>
<dbReference type="SUPFAM" id="SSF81383">
    <property type="entry name" value="F-box domain"/>
    <property type="match status" value="1"/>
</dbReference>
<dbReference type="InterPro" id="IPR036047">
    <property type="entry name" value="F-box-like_dom_sf"/>
</dbReference>
<dbReference type="Gramene" id="LPERR07G08950.1">
    <property type="protein sequence ID" value="LPERR07G08950.1"/>
    <property type="gene ID" value="LPERR07G08950"/>
</dbReference>
<evidence type="ECO:0000313" key="3">
    <source>
        <dbReference type="EnsemblPlants" id="LPERR07G08950.1"/>
    </source>
</evidence>
<feature type="region of interest" description="Disordered" evidence="1">
    <location>
        <begin position="1"/>
        <end position="25"/>
    </location>
</feature>
<keyword evidence="4" id="KW-1185">Reference proteome</keyword>
<dbReference type="Gene3D" id="1.20.1280.50">
    <property type="match status" value="1"/>
</dbReference>
<sequence length="446" mass="50313">MAAAAPAAKKWRVDRSEGEETPDSAGLDLISGLPDAILGEIVSLLPTRDGARTQAVSRRWRPLWRSAPLNFAIDSRLSDQDRKRLIAFASTILADHPGPARRFSLCDFTLRHRYGKVDGWLRSDALSDLQELEFSYYIEPRVQWYPLPPSALRFAPTLRVVSLSSCHFPNEIAPSLRFPRLKQLTLYEVTISEDAFHGILSHCSALESLLLEGNSGISSLRLSSPTLRSFGFSSSSWNGYNATKLQEVVIEDAPCLERLLPLRPNSGPPTIRIIMAPKLEILGFLSNAISLLCLGKTKFQAIVLNIPWFLFQNMIAVNLTTTMRTVKSHQDKIMNSQKYDPLHPIECMELHLKTVVVRNYGGKWPDVNFAKFFVLNAKVLREMKFFARNICNEKWLANQHRRLQLKNKASQGARFIFKTAWGCDFILSHQAHDLSQSDPFGSSLCC</sequence>
<evidence type="ECO:0000256" key="1">
    <source>
        <dbReference type="SAM" id="MobiDB-lite"/>
    </source>
</evidence>
<dbReference type="EnsemblPlants" id="LPERR07G08950.1">
    <property type="protein sequence ID" value="LPERR07G08950.1"/>
    <property type="gene ID" value="LPERR07G08950"/>
</dbReference>
<dbReference type="Pfam" id="PF00646">
    <property type="entry name" value="F-box"/>
    <property type="match status" value="1"/>
</dbReference>
<reference evidence="3" key="3">
    <citation type="submission" date="2015-04" db="UniProtKB">
        <authorList>
            <consortium name="EnsemblPlants"/>
        </authorList>
    </citation>
    <scope>IDENTIFICATION</scope>
</reference>